<proteinExistence type="predicted"/>
<reference evidence="1" key="1">
    <citation type="journal article" date="2023" name="Plant J.">
        <title>The genome of the king protea, Protea cynaroides.</title>
        <authorList>
            <person name="Chang J."/>
            <person name="Duong T.A."/>
            <person name="Schoeman C."/>
            <person name="Ma X."/>
            <person name="Roodt D."/>
            <person name="Barker N."/>
            <person name="Li Z."/>
            <person name="Van de Peer Y."/>
            <person name="Mizrachi E."/>
        </authorList>
    </citation>
    <scope>NUCLEOTIDE SEQUENCE</scope>
    <source>
        <tissue evidence="1">Young leaves</tissue>
    </source>
</reference>
<evidence type="ECO:0000313" key="1">
    <source>
        <dbReference type="EMBL" id="KAJ4967955.1"/>
    </source>
</evidence>
<sequence length="125" mass="13714">MSCPRFRWREENLDLRPGRETGYKKVGGGLRRSSEVQTLSGGTWDVASDQVMVEIKGLVESTKVVANQISVSRRPTTIGEGGCLWVGGSSSAAGELQEISWVPSLLMVFSSRRFFEGVVKSCRCI</sequence>
<dbReference type="AlphaFoldDB" id="A0A9Q0KCJ3"/>
<keyword evidence="2" id="KW-1185">Reference proteome</keyword>
<organism evidence="1 2">
    <name type="scientific">Protea cynaroides</name>
    <dbReference type="NCBI Taxonomy" id="273540"/>
    <lineage>
        <taxon>Eukaryota</taxon>
        <taxon>Viridiplantae</taxon>
        <taxon>Streptophyta</taxon>
        <taxon>Embryophyta</taxon>
        <taxon>Tracheophyta</taxon>
        <taxon>Spermatophyta</taxon>
        <taxon>Magnoliopsida</taxon>
        <taxon>Proteales</taxon>
        <taxon>Proteaceae</taxon>
        <taxon>Protea</taxon>
    </lineage>
</organism>
<gene>
    <name evidence="1" type="ORF">NE237_014656</name>
</gene>
<evidence type="ECO:0000313" key="2">
    <source>
        <dbReference type="Proteomes" id="UP001141806"/>
    </source>
</evidence>
<dbReference type="EMBL" id="JAMYWD010000006">
    <property type="protein sequence ID" value="KAJ4967955.1"/>
    <property type="molecule type" value="Genomic_DNA"/>
</dbReference>
<comment type="caution">
    <text evidence="1">The sequence shown here is derived from an EMBL/GenBank/DDBJ whole genome shotgun (WGS) entry which is preliminary data.</text>
</comment>
<name>A0A9Q0KCJ3_9MAGN</name>
<dbReference type="Proteomes" id="UP001141806">
    <property type="component" value="Unassembled WGS sequence"/>
</dbReference>
<protein>
    <submittedName>
        <fullName evidence="1">Uncharacterized protein</fullName>
    </submittedName>
</protein>
<accession>A0A9Q0KCJ3</accession>